<keyword evidence="3" id="KW-0143">Chaperone</keyword>
<comment type="similarity">
    <text evidence="1">Belongs to the prefoldin subunit beta family.</text>
</comment>
<reference evidence="6" key="2">
    <citation type="submission" date="2024-08" db="UniProtKB">
        <authorList>
            <consortium name="EnsemblMetazoa"/>
        </authorList>
    </citation>
    <scope>IDENTIFICATION</scope>
</reference>
<evidence type="ECO:0000256" key="2">
    <source>
        <dbReference type="ARBA" id="ARBA00011695"/>
    </source>
</evidence>
<protein>
    <recommendedName>
        <fullName evidence="8">Prefoldin subunit 2</fullName>
    </recommendedName>
</protein>
<dbReference type="GeneID" id="109544130"/>
<accession>A0AAR5Q9B0</accession>
<comment type="function">
    <text evidence="4">Binds specifically to cytosolic chaperonin (c-CPN) and transfers target proteins to it. Binds to nascent polypeptide chain and promotes folding in an environment in which there are many competing pathways for nonnative proteins.</text>
</comment>
<dbReference type="EnsemblMetazoa" id="XM_019914172.1">
    <property type="protein sequence ID" value="XP_019769731.1"/>
    <property type="gene ID" value="LOC109544130"/>
</dbReference>
<evidence type="ECO:0008006" key="8">
    <source>
        <dbReference type="Google" id="ProtNLM"/>
    </source>
</evidence>
<feature type="compositionally biased region" description="Basic and acidic residues" evidence="5">
    <location>
        <begin position="1"/>
        <end position="14"/>
    </location>
</feature>
<feature type="region of interest" description="Disordered" evidence="5">
    <location>
        <begin position="1"/>
        <end position="20"/>
    </location>
</feature>
<evidence type="ECO:0000256" key="3">
    <source>
        <dbReference type="ARBA" id="ARBA00023186"/>
    </source>
</evidence>
<dbReference type="InterPro" id="IPR027235">
    <property type="entry name" value="PFD2"/>
</dbReference>
<evidence type="ECO:0000313" key="6">
    <source>
        <dbReference type="EnsemblMetazoa" id="XP_019769731.1"/>
    </source>
</evidence>
<dbReference type="CDD" id="cd23163">
    <property type="entry name" value="Prefoldin_2"/>
    <property type="match status" value="1"/>
</dbReference>
<comment type="subunit">
    <text evidence="2">Heterohexamer of two PFD-alpha type and four PFD-beta type subunits.</text>
</comment>
<dbReference type="Proteomes" id="UP000019118">
    <property type="component" value="Unassembled WGS sequence"/>
</dbReference>
<organism evidence="6 7">
    <name type="scientific">Dendroctonus ponderosae</name>
    <name type="common">Mountain pine beetle</name>
    <dbReference type="NCBI Taxonomy" id="77166"/>
    <lineage>
        <taxon>Eukaryota</taxon>
        <taxon>Metazoa</taxon>
        <taxon>Ecdysozoa</taxon>
        <taxon>Arthropoda</taxon>
        <taxon>Hexapoda</taxon>
        <taxon>Insecta</taxon>
        <taxon>Pterygota</taxon>
        <taxon>Neoptera</taxon>
        <taxon>Endopterygota</taxon>
        <taxon>Coleoptera</taxon>
        <taxon>Polyphaga</taxon>
        <taxon>Cucujiformia</taxon>
        <taxon>Curculionidae</taxon>
        <taxon>Scolytinae</taxon>
        <taxon>Dendroctonus</taxon>
    </lineage>
</organism>
<proteinExistence type="inferred from homology"/>
<dbReference type="GO" id="GO:0016272">
    <property type="term" value="C:prefoldin complex"/>
    <property type="evidence" value="ECO:0007669"/>
    <property type="project" value="InterPro"/>
</dbReference>
<reference evidence="7" key="1">
    <citation type="journal article" date="2013" name="Genome Biol.">
        <title>Draft genome of the mountain pine beetle, Dendroctonus ponderosae Hopkins, a major forest pest.</title>
        <authorList>
            <person name="Keeling C.I."/>
            <person name="Yuen M.M."/>
            <person name="Liao N.Y."/>
            <person name="Docking T.R."/>
            <person name="Chan S.K."/>
            <person name="Taylor G.A."/>
            <person name="Palmquist D.L."/>
            <person name="Jackman S.D."/>
            <person name="Nguyen A."/>
            <person name="Li M."/>
            <person name="Henderson H."/>
            <person name="Janes J.K."/>
            <person name="Zhao Y."/>
            <person name="Pandoh P."/>
            <person name="Moore R."/>
            <person name="Sperling F.A."/>
            <person name="Huber D.P."/>
            <person name="Birol I."/>
            <person name="Jones S.J."/>
            <person name="Bohlmann J."/>
        </authorList>
    </citation>
    <scope>NUCLEOTIDE SEQUENCE</scope>
</reference>
<dbReference type="GO" id="GO:0051082">
    <property type="term" value="F:unfolded protein binding"/>
    <property type="evidence" value="ECO:0007669"/>
    <property type="project" value="InterPro"/>
</dbReference>
<dbReference type="RefSeq" id="XP_019769731.1">
    <property type="nucleotide sequence ID" value="XM_019914172.2"/>
</dbReference>
<evidence type="ECO:0000256" key="1">
    <source>
        <dbReference type="ARBA" id="ARBA00008045"/>
    </source>
</evidence>
<name>A0AAR5Q9B0_DENPD</name>
<evidence type="ECO:0000313" key="7">
    <source>
        <dbReference type="Proteomes" id="UP000019118"/>
    </source>
</evidence>
<dbReference type="PANTHER" id="PTHR13303">
    <property type="entry name" value="PREFOLDIN SUBUNIT 2"/>
    <property type="match status" value="1"/>
</dbReference>
<evidence type="ECO:0000256" key="5">
    <source>
        <dbReference type="SAM" id="MobiDB-lite"/>
    </source>
</evidence>
<dbReference type="AlphaFoldDB" id="A0AAR5Q9B0"/>
<dbReference type="Gene3D" id="1.10.287.370">
    <property type="match status" value="1"/>
</dbReference>
<dbReference type="Pfam" id="PF01920">
    <property type="entry name" value="Prefoldin_2"/>
    <property type="match status" value="1"/>
</dbReference>
<dbReference type="InterPro" id="IPR002777">
    <property type="entry name" value="PFD_beta-like"/>
</dbReference>
<keyword evidence="7" id="KW-1185">Reference proteome</keyword>
<dbReference type="KEGG" id="dpa:109544130"/>
<dbReference type="FunFam" id="1.10.287.370:FF:000002">
    <property type="entry name" value="Prefoldin subunit 2"/>
    <property type="match status" value="1"/>
</dbReference>
<dbReference type="GO" id="GO:0006457">
    <property type="term" value="P:protein folding"/>
    <property type="evidence" value="ECO:0007669"/>
    <property type="project" value="InterPro"/>
</dbReference>
<dbReference type="InterPro" id="IPR009053">
    <property type="entry name" value="Prefoldin"/>
</dbReference>
<sequence>MSNEAKKTEKKPGKGPDPQEIVAGFQTLRAEQRSLSAKLTELQLEESEHRVVIETLKNVHEDRKCYRSVGGFLTERKVKDVLPVLIHNSEKLKEIIGKISLQIEKKGKEINEYREQYNIKFRGLDNPKEDAIPTQQVGESSRGNVLVL</sequence>
<dbReference type="SUPFAM" id="SSF46579">
    <property type="entry name" value="Prefoldin"/>
    <property type="match status" value="1"/>
</dbReference>
<evidence type="ECO:0000256" key="4">
    <source>
        <dbReference type="ARBA" id="ARBA00024667"/>
    </source>
</evidence>